<protein>
    <submittedName>
        <fullName evidence="2">Uncharacterized protein</fullName>
    </submittedName>
</protein>
<feature type="compositionally biased region" description="Polar residues" evidence="1">
    <location>
        <begin position="167"/>
        <end position="179"/>
    </location>
</feature>
<feature type="compositionally biased region" description="Polar residues" evidence="1">
    <location>
        <begin position="558"/>
        <end position="575"/>
    </location>
</feature>
<feature type="region of interest" description="Disordered" evidence="1">
    <location>
        <begin position="105"/>
        <end position="128"/>
    </location>
</feature>
<evidence type="ECO:0000313" key="3">
    <source>
        <dbReference type="Proteomes" id="UP000184383"/>
    </source>
</evidence>
<evidence type="ECO:0000256" key="1">
    <source>
        <dbReference type="SAM" id="MobiDB-lite"/>
    </source>
</evidence>
<dbReference type="VEuPathDB" id="FungiDB:ASPWEDRAFT_365861"/>
<dbReference type="GeneID" id="63750348"/>
<proteinExistence type="predicted"/>
<feature type="compositionally biased region" description="Polar residues" evidence="1">
    <location>
        <begin position="119"/>
        <end position="128"/>
    </location>
</feature>
<gene>
    <name evidence="2" type="ORF">ASPWEDRAFT_365861</name>
</gene>
<sequence>MSSVLNHVPSRSGVSSLRAAHLLRSRPWQKASRHNSPSLAIYKTKLSSNASHGPLSSFRFLTSDSSIASSEIELQHDQQNESYQNSSPISEPWRRIRLESHLNKHYSPSDLNHTRVSEPNESCSETSQLGKGGFIWGLETQAKSEGRDTKKRAAKNTRSKSKVARSSIPTPTEYLNNALRTRREQRPDLSRPSQGGYRPDSPRKPKKIPKPPRMSLQAILADYIRLVEPLLAQTSNMDNAGPGLTSAMNEVFCEGHIRYLTVRGYSPVDVMSWAWIFSSNTVYEAVLRIFILQGDHRTKHGPVQEVPPFIPLLLLRHKSLDAKTLRLLLIYSIHLLNGQPLPAVHSSIKPASDGMDLPKIQPSEPARPPVDPTMCTTFVVRLLYHARQVWPQAQLAIARAFAIYLTLPDPKESSSVIATQKMNQFRAEKFNTCLWLLSLPSKPGPFMSASIQQEAQFELLKAMAGHTPALPVTRRGYQGVVAVQLAHKKTSAERQSAELKAPSWPPWKEERLGIDSQRGIEGMKSRAMRVMSQMKEAGYSHTRWEEVSTILAGWDTDQSPTVQTRSLTRRPQSLSGPRGSKPGHQSIWVARIRATRTVREAWACFLSYQDQGLPPSGAMYAIMAEKLIFRRKAVEGYFDENSHALPGDGPEVFPEPSSARDLIYVPTEPPTLDELLNQMLSQGIRPSGRFLALLLRSASSFSVGLDYLNCSNLSDNQIQALSTVWGQQSDYNTQARKALNELPDYLFSSFISFLCNCSDFNRLYLARHNIRTADLFPVIMSDYHTIPSKTTTLSSYVESLGASDDLHHPKTLPHAVQLIKLRHSRYPPAWIHLLSALSKDRISVPYRKMSRGVQRVLAWHEVIEVMRWMKDRDVEPGLQGFHLLCTSFSKAVVAGVRHPDAAEEGLDLVSEASQRRGSWHAEHVCLSFDDMVQTGLCTLKDYFDQLVLPDAKTSHIVERSMTSVETATNSQVTVPPMLHVPSPAVLHAFVRALGLAEDHDGLLNLLRWMSQSATTLKEASDEYLNGERMMRRTLVAIRVFLEGSKERRFLGSSNPSYFNDSEVVSFSDPNVQEAYDIFTATPLWGSWPSEEEVWDYVHWEHPVQ</sequence>
<accession>A0A1L9RWN0</accession>
<evidence type="ECO:0000313" key="2">
    <source>
        <dbReference type="EMBL" id="OJJ39284.1"/>
    </source>
</evidence>
<dbReference type="STRING" id="1073089.A0A1L9RWN0"/>
<name>A0A1L9RWN0_ASPWE</name>
<reference evidence="3" key="1">
    <citation type="journal article" date="2017" name="Genome Biol.">
        <title>Comparative genomics reveals high biological diversity and specific adaptations in the industrially and medically important fungal genus Aspergillus.</title>
        <authorList>
            <person name="de Vries R.P."/>
            <person name="Riley R."/>
            <person name="Wiebenga A."/>
            <person name="Aguilar-Osorio G."/>
            <person name="Amillis S."/>
            <person name="Uchima C.A."/>
            <person name="Anderluh G."/>
            <person name="Asadollahi M."/>
            <person name="Askin M."/>
            <person name="Barry K."/>
            <person name="Battaglia E."/>
            <person name="Bayram O."/>
            <person name="Benocci T."/>
            <person name="Braus-Stromeyer S.A."/>
            <person name="Caldana C."/>
            <person name="Canovas D."/>
            <person name="Cerqueira G.C."/>
            <person name="Chen F."/>
            <person name="Chen W."/>
            <person name="Choi C."/>
            <person name="Clum A."/>
            <person name="Dos Santos R.A."/>
            <person name="Damasio A.R."/>
            <person name="Diallinas G."/>
            <person name="Emri T."/>
            <person name="Fekete E."/>
            <person name="Flipphi M."/>
            <person name="Freyberg S."/>
            <person name="Gallo A."/>
            <person name="Gournas C."/>
            <person name="Habgood R."/>
            <person name="Hainaut M."/>
            <person name="Harispe M.L."/>
            <person name="Henrissat B."/>
            <person name="Hilden K.S."/>
            <person name="Hope R."/>
            <person name="Hossain A."/>
            <person name="Karabika E."/>
            <person name="Karaffa L."/>
            <person name="Karanyi Z."/>
            <person name="Krasevec N."/>
            <person name="Kuo A."/>
            <person name="Kusch H."/>
            <person name="LaButti K."/>
            <person name="Lagendijk E.L."/>
            <person name="Lapidus A."/>
            <person name="Levasseur A."/>
            <person name="Lindquist E."/>
            <person name="Lipzen A."/>
            <person name="Logrieco A.F."/>
            <person name="MacCabe A."/>
            <person name="Maekelae M.R."/>
            <person name="Malavazi I."/>
            <person name="Melin P."/>
            <person name="Meyer V."/>
            <person name="Mielnichuk N."/>
            <person name="Miskei M."/>
            <person name="Molnar A.P."/>
            <person name="Mule G."/>
            <person name="Ngan C.Y."/>
            <person name="Orejas M."/>
            <person name="Orosz E."/>
            <person name="Ouedraogo J.P."/>
            <person name="Overkamp K.M."/>
            <person name="Park H.-S."/>
            <person name="Perrone G."/>
            <person name="Piumi F."/>
            <person name="Punt P.J."/>
            <person name="Ram A.F."/>
            <person name="Ramon A."/>
            <person name="Rauscher S."/>
            <person name="Record E."/>
            <person name="Riano-Pachon D.M."/>
            <person name="Robert V."/>
            <person name="Roehrig J."/>
            <person name="Ruller R."/>
            <person name="Salamov A."/>
            <person name="Salih N.S."/>
            <person name="Samson R.A."/>
            <person name="Sandor E."/>
            <person name="Sanguinetti M."/>
            <person name="Schuetze T."/>
            <person name="Sepcic K."/>
            <person name="Shelest E."/>
            <person name="Sherlock G."/>
            <person name="Sophianopoulou V."/>
            <person name="Squina F.M."/>
            <person name="Sun H."/>
            <person name="Susca A."/>
            <person name="Todd R.B."/>
            <person name="Tsang A."/>
            <person name="Unkles S.E."/>
            <person name="van de Wiele N."/>
            <person name="van Rossen-Uffink D."/>
            <person name="Oliveira J.V."/>
            <person name="Vesth T.C."/>
            <person name="Visser J."/>
            <person name="Yu J.-H."/>
            <person name="Zhou M."/>
            <person name="Andersen M.R."/>
            <person name="Archer D.B."/>
            <person name="Baker S.E."/>
            <person name="Benoit I."/>
            <person name="Brakhage A.A."/>
            <person name="Braus G.H."/>
            <person name="Fischer R."/>
            <person name="Frisvad J.C."/>
            <person name="Goldman G.H."/>
            <person name="Houbraken J."/>
            <person name="Oakley B."/>
            <person name="Pocsi I."/>
            <person name="Scazzocchio C."/>
            <person name="Seiboth B."/>
            <person name="vanKuyk P.A."/>
            <person name="Wortman J."/>
            <person name="Dyer P.S."/>
            <person name="Grigoriev I.V."/>
        </authorList>
    </citation>
    <scope>NUCLEOTIDE SEQUENCE [LARGE SCALE GENOMIC DNA]</scope>
    <source>
        <strain evidence="3">DTO 134E9</strain>
    </source>
</reference>
<dbReference type="OrthoDB" id="410701at2759"/>
<keyword evidence="3" id="KW-1185">Reference proteome</keyword>
<dbReference type="Proteomes" id="UP000184383">
    <property type="component" value="Unassembled WGS sequence"/>
</dbReference>
<dbReference type="RefSeq" id="XP_040692960.1">
    <property type="nucleotide sequence ID" value="XM_040834500.1"/>
</dbReference>
<dbReference type="EMBL" id="KV878210">
    <property type="protein sequence ID" value="OJJ39284.1"/>
    <property type="molecule type" value="Genomic_DNA"/>
</dbReference>
<organism evidence="2 3">
    <name type="scientific">Aspergillus wentii DTO 134E9</name>
    <dbReference type="NCBI Taxonomy" id="1073089"/>
    <lineage>
        <taxon>Eukaryota</taxon>
        <taxon>Fungi</taxon>
        <taxon>Dikarya</taxon>
        <taxon>Ascomycota</taxon>
        <taxon>Pezizomycotina</taxon>
        <taxon>Eurotiomycetes</taxon>
        <taxon>Eurotiomycetidae</taxon>
        <taxon>Eurotiales</taxon>
        <taxon>Aspergillaceae</taxon>
        <taxon>Aspergillus</taxon>
        <taxon>Aspergillus subgen. Cremei</taxon>
    </lineage>
</organism>
<feature type="region of interest" description="Disordered" evidence="1">
    <location>
        <begin position="140"/>
        <end position="212"/>
    </location>
</feature>
<feature type="compositionally biased region" description="Basic residues" evidence="1">
    <location>
        <begin position="149"/>
        <end position="163"/>
    </location>
</feature>
<feature type="region of interest" description="Disordered" evidence="1">
    <location>
        <begin position="558"/>
        <end position="583"/>
    </location>
</feature>
<dbReference type="AlphaFoldDB" id="A0A1L9RWN0"/>